<organism evidence="1 2">
    <name type="scientific">Pseudaminobacter soli</name>
    <name type="common">ex Li et al. 2025</name>
    <dbReference type="NCBI Taxonomy" id="1295366"/>
    <lineage>
        <taxon>Bacteria</taxon>
        <taxon>Pseudomonadati</taxon>
        <taxon>Pseudomonadota</taxon>
        <taxon>Alphaproteobacteria</taxon>
        <taxon>Hyphomicrobiales</taxon>
        <taxon>Phyllobacteriaceae</taxon>
        <taxon>Pseudaminobacter</taxon>
    </lineage>
</organism>
<keyword evidence="2" id="KW-1185">Reference proteome</keyword>
<protein>
    <submittedName>
        <fullName evidence="1">Uncharacterized protein</fullName>
    </submittedName>
</protein>
<sequence>MRGFIIKTIGFVSTIAVDLRQAGRGFVRRHFDLFTAPDTGALRGMFIKLPGLPFSAMLEWREQNLGWEVEREQGCLKVWAGRLEGSFCREPTGFQMGQEVR</sequence>
<proteinExistence type="predicted"/>
<evidence type="ECO:0000313" key="2">
    <source>
        <dbReference type="Proteomes" id="UP000240653"/>
    </source>
</evidence>
<dbReference type="RefSeq" id="WP_106727370.1">
    <property type="nucleotide sequence ID" value="NZ_PXYL01000031.1"/>
</dbReference>
<dbReference type="AlphaFoldDB" id="A0A2P7RSF8"/>
<gene>
    <name evidence="1" type="ORF">C7I85_28460</name>
</gene>
<dbReference type="Proteomes" id="UP000240653">
    <property type="component" value="Unassembled WGS sequence"/>
</dbReference>
<name>A0A2P7RSF8_9HYPH</name>
<accession>A0A2P7RSF8</accession>
<evidence type="ECO:0000313" key="1">
    <source>
        <dbReference type="EMBL" id="PSJ53133.1"/>
    </source>
</evidence>
<dbReference type="OrthoDB" id="8456658at2"/>
<comment type="caution">
    <text evidence="1">The sequence shown here is derived from an EMBL/GenBank/DDBJ whole genome shotgun (WGS) entry which is preliminary data.</text>
</comment>
<reference evidence="1 2" key="1">
    <citation type="submission" date="2018-03" db="EMBL/GenBank/DDBJ databases">
        <title>The draft genome of Mesorhizobium soli JCM 19897.</title>
        <authorList>
            <person name="Li L."/>
            <person name="Liu L."/>
            <person name="Liang L."/>
            <person name="Wang T."/>
            <person name="Zhang X."/>
        </authorList>
    </citation>
    <scope>NUCLEOTIDE SEQUENCE [LARGE SCALE GENOMIC DNA]</scope>
    <source>
        <strain evidence="1 2">JCM 19897</strain>
    </source>
</reference>
<dbReference type="EMBL" id="PXYL01000031">
    <property type="protein sequence ID" value="PSJ53133.1"/>
    <property type="molecule type" value="Genomic_DNA"/>
</dbReference>